<dbReference type="Proteomes" id="UP001153365">
    <property type="component" value="Unassembled WGS sequence"/>
</dbReference>
<dbReference type="InterPro" id="IPR008010">
    <property type="entry name" value="Tatp1"/>
</dbReference>
<dbReference type="PANTHER" id="PTHR13317:SF4">
    <property type="entry name" value="TRANSMEMBRANE ANTERIOR POSTERIOR TRANSFORMATION PROTEIN 1 HOMOLOG"/>
    <property type="match status" value="1"/>
</dbReference>
<feature type="compositionally biased region" description="Polar residues" evidence="6">
    <location>
        <begin position="12"/>
        <end position="51"/>
    </location>
</feature>
<feature type="compositionally biased region" description="Acidic residues" evidence="6">
    <location>
        <begin position="1016"/>
        <end position="1026"/>
    </location>
</feature>
<feature type="compositionally biased region" description="Acidic residues" evidence="6">
    <location>
        <begin position="52"/>
        <end position="61"/>
    </location>
</feature>
<comment type="similarity">
    <text evidence="2">Belongs to the TAPT1 family.</text>
</comment>
<feature type="compositionally biased region" description="Acidic residues" evidence="6">
    <location>
        <begin position="1"/>
        <end position="10"/>
    </location>
</feature>
<protein>
    <submittedName>
        <fullName evidence="8">Eukaryotic membrane protein family-domain-containing protein</fullName>
    </submittedName>
</protein>
<comment type="caution">
    <text evidence="8">The sequence shown here is derived from an EMBL/GenBank/DDBJ whole genome shotgun (WGS) entry which is preliminary data.</text>
</comment>
<evidence type="ECO:0000256" key="4">
    <source>
        <dbReference type="ARBA" id="ARBA00022989"/>
    </source>
</evidence>
<comment type="subcellular location">
    <subcellularLocation>
        <location evidence="1">Membrane</location>
        <topology evidence="1">Multi-pass membrane protein</topology>
    </subcellularLocation>
</comment>
<keyword evidence="4 7" id="KW-1133">Transmembrane helix</keyword>
<evidence type="ECO:0000256" key="5">
    <source>
        <dbReference type="ARBA" id="ARBA00023136"/>
    </source>
</evidence>
<feature type="region of interest" description="Disordered" evidence="6">
    <location>
        <begin position="187"/>
        <end position="221"/>
    </location>
</feature>
<gene>
    <name evidence="8" type="ORF">PPACK8108_LOCUS20763</name>
</gene>
<feature type="region of interest" description="Disordered" evidence="6">
    <location>
        <begin position="982"/>
        <end position="1058"/>
    </location>
</feature>
<feature type="compositionally biased region" description="Basic and acidic residues" evidence="6">
    <location>
        <begin position="1038"/>
        <end position="1058"/>
    </location>
</feature>
<feature type="transmembrane region" description="Helical" evidence="7">
    <location>
        <begin position="430"/>
        <end position="455"/>
    </location>
</feature>
<dbReference type="PANTHER" id="PTHR13317">
    <property type="entry name" value="TRANSMEMBRANE ANTERIOR POSTERIOR TRANSFORMATION PROTEIN 1 HOMOLOG"/>
    <property type="match status" value="1"/>
</dbReference>
<evidence type="ECO:0000256" key="6">
    <source>
        <dbReference type="SAM" id="MobiDB-lite"/>
    </source>
</evidence>
<evidence type="ECO:0000256" key="3">
    <source>
        <dbReference type="ARBA" id="ARBA00022692"/>
    </source>
</evidence>
<name>A0AAV0BKR8_PHAPC</name>
<feature type="region of interest" description="Disordered" evidence="6">
    <location>
        <begin position="1"/>
        <end position="70"/>
    </location>
</feature>
<dbReference type="AlphaFoldDB" id="A0AAV0BKR8"/>
<keyword evidence="3 7" id="KW-0812">Transmembrane</keyword>
<proteinExistence type="inferred from homology"/>
<sequence>MRIVESEDIQESGLNSQNIIHTTQPSDRESSPTQSEVTHSSLADQITTTGSEDLDNNEEERADDRDTDSVSQRLVIDSILDTSQSEGVLSNDLLRGRYSVSTELGGKLDLDPSSTFRPIRSLTDSSLTPTITSSLPTFISSSSSVNTKTQTEEPTSLDESDGPKEYQNLSSELSSRLSICEYFEDVGTDSDQEQKSEKNSAVSTRDLIGTSSQQGGGQTMRLDSSDNFASLTHENYSGIQTQSQLGIGGIFEDGNTEEEGVLVERDFSTPIKGDESMLSTLPSHKGPSYLDHLSPLSRGSALSESTPIRPNHLSRVLISPDSDIVDDSRIFEEELCSPVAKRSRSIESSPSSGAVFIVRDGSGQGLDNTDDHQDTGLRTHPRSFSLWDHLKYEVYIGDDDERIPEFISSNHLRSERITNFLNVPTSIEKMIIFGFFICLDSFLSVLTILPIKFFFSLWKLIKSLLSRSIHRLRLFFGIEENRSRKALRLGVLNKIDLIQGSLIIMASVILHHITDASRMYHSVRGQDNIKLYVIFNVLEIADRLCCSFGQDILDSLFSPSTLGRRLDGSQPHFKPLSLFILTLVFTVAHTLVLFYQLVSLNVAINSYDHSLMTLLISNQFVEIKGSVFKKFEKENLFQMSCADIVERFQLSLMLTMIALRNIIELSGSPTFGSSSSSSHAYNFSYQYLPTSFNIFPSFSLLQTIFLPVLIVILSEILVDWLKHAFITKFNHIRPSVYGRFIDVLCKDLVGNEYYENQSDKDEKVKPFIDKSPAVSRRLGFSVIPICCLSIRVFFQALNMLSDVSNLDELSSQGLEEEEEPQIGYSTAFSTPSSIAPIVYLKKIFASINIFSNQINKENIDLSASALSSSSSILDSQGPEKDFIPSNRSDFSNFQLKALLILSGLIVIIFMVLFKLYLGICLRFYASERLKNLEPRRQEDLINGKGRSPIGSSVHEILKEKQELEFLRSTEFDVLNAHQARKRKTTTTTTTTTTTVTRVPKATIEEKKSQSGSKGDDGEEEEEEADEEVRKRVAVLSKRLNDDHQGNESKGRKNIPMEELSRFDMVRSRIW</sequence>
<organism evidence="8 9">
    <name type="scientific">Phakopsora pachyrhizi</name>
    <name type="common">Asian soybean rust disease fungus</name>
    <dbReference type="NCBI Taxonomy" id="170000"/>
    <lineage>
        <taxon>Eukaryota</taxon>
        <taxon>Fungi</taxon>
        <taxon>Dikarya</taxon>
        <taxon>Basidiomycota</taxon>
        <taxon>Pucciniomycotina</taxon>
        <taxon>Pucciniomycetes</taxon>
        <taxon>Pucciniales</taxon>
        <taxon>Phakopsoraceae</taxon>
        <taxon>Phakopsora</taxon>
    </lineage>
</organism>
<evidence type="ECO:0000313" key="8">
    <source>
        <dbReference type="EMBL" id="CAH7686149.1"/>
    </source>
</evidence>
<feature type="transmembrane region" description="Helical" evidence="7">
    <location>
        <begin position="694"/>
        <end position="718"/>
    </location>
</feature>
<keyword evidence="5 7" id="KW-0472">Membrane</keyword>
<keyword evidence="9" id="KW-1185">Reference proteome</keyword>
<accession>A0AAV0BKR8</accession>
<dbReference type="GO" id="GO:0005789">
    <property type="term" value="C:endoplasmic reticulum membrane"/>
    <property type="evidence" value="ECO:0007669"/>
    <property type="project" value="TreeGrafter"/>
</dbReference>
<dbReference type="EMBL" id="CALTRL010005774">
    <property type="protein sequence ID" value="CAH7686149.1"/>
    <property type="molecule type" value="Genomic_DNA"/>
</dbReference>
<feature type="transmembrane region" description="Helical" evidence="7">
    <location>
        <begin position="897"/>
        <end position="925"/>
    </location>
</feature>
<reference evidence="8" key="1">
    <citation type="submission" date="2022-06" db="EMBL/GenBank/DDBJ databases">
        <authorList>
            <consortium name="SYNGENTA / RWTH Aachen University"/>
        </authorList>
    </citation>
    <scope>NUCLEOTIDE SEQUENCE</scope>
</reference>
<feature type="compositionally biased region" description="Low complexity" evidence="6">
    <location>
        <begin position="121"/>
        <end position="144"/>
    </location>
</feature>
<feature type="compositionally biased region" description="Low complexity" evidence="6">
    <location>
        <begin position="985"/>
        <end position="996"/>
    </location>
</feature>
<feature type="transmembrane region" description="Helical" evidence="7">
    <location>
        <begin position="576"/>
        <end position="598"/>
    </location>
</feature>
<evidence type="ECO:0000256" key="2">
    <source>
        <dbReference type="ARBA" id="ARBA00008803"/>
    </source>
</evidence>
<evidence type="ECO:0000256" key="1">
    <source>
        <dbReference type="ARBA" id="ARBA00004141"/>
    </source>
</evidence>
<feature type="region of interest" description="Disordered" evidence="6">
    <location>
        <begin position="104"/>
        <end position="170"/>
    </location>
</feature>
<dbReference type="Pfam" id="PF05346">
    <property type="entry name" value="DUF747"/>
    <property type="match status" value="1"/>
</dbReference>
<evidence type="ECO:0000256" key="7">
    <source>
        <dbReference type="SAM" id="Phobius"/>
    </source>
</evidence>
<feature type="compositionally biased region" description="Polar residues" evidence="6">
    <location>
        <begin position="145"/>
        <end position="154"/>
    </location>
</feature>
<evidence type="ECO:0000313" key="9">
    <source>
        <dbReference type="Proteomes" id="UP001153365"/>
    </source>
</evidence>